<keyword evidence="2" id="KW-1185">Reference proteome</keyword>
<organism evidence="1 2">
    <name type="scientific">Parapedobacter indicus</name>
    <dbReference type="NCBI Taxonomy" id="1477437"/>
    <lineage>
        <taxon>Bacteria</taxon>
        <taxon>Pseudomonadati</taxon>
        <taxon>Bacteroidota</taxon>
        <taxon>Sphingobacteriia</taxon>
        <taxon>Sphingobacteriales</taxon>
        <taxon>Sphingobacteriaceae</taxon>
        <taxon>Parapedobacter</taxon>
    </lineage>
</organism>
<dbReference type="Proteomes" id="UP000198670">
    <property type="component" value="Unassembled WGS sequence"/>
</dbReference>
<reference evidence="1 2" key="1">
    <citation type="submission" date="2016-10" db="EMBL/GenBank/DDBJ databases">
        <authorList>
            <person name="de Groot N.N."/>
        </authorList>
    </citation>
    <scope>NUCLEOTIDE SEQUENCE [LARGE SCALE GENOMIC DNA]</scope>
    <source>
        <strain evidence="1 2">RK1</strain>
    </source>
</reference>
<gene>
    <name evidence="1" type="ORF">SAMN05444682_101641</name>
</gene>
<dbReference type="EMBL" id="FOQO01000001">
    <property type="protein sequence ID" value="SFH90335.1"/>
    <property type="molecule type" value="Genomic_DNA"/>
</dbReference>
<dbReference type="STRING" id="1477437.SAMN05444682_101641"/>
<dbReference type="AlphaFoldDB" id="A0A1I3DUF9"/>
<dbReference type="OrthoDB" id="1550828at2"/>
<proteinExistence type="predicted"/>
<evidence type="ECO:0000313" key="1">
    <source>
        <dbReference type="EMBL" id="SFH90335.1"/>
    </source>
</evidence>
<protein>
    <recommendedName>
        <fullName evidence="3">Restriction endonuclease</fullName>
    </recommendedName>
</protein>
<dbReference type="RefSeq" id="WP_090624098.1">
    <property type="nucleotide sequence ID" value="NZ_FOQO01000001.1"/>
</dbReference>
<accession>A0A1I3DUF9</accession>
<evidence type="ECO:0000313" key="2">
    <source>
        <dbReference type="Proteomes" id="UP000198670"/>
    </source>
</evidence>
<name>A0A1I3DUF9_9SPHI</name>
<evidence type="ECO:0008006" key="3">
    <source>
        <dbReference type="Google" id="ProtNLM"/>
    </source>
</evidence>
<sequence length="360" mass="41756">MIKDRNLKIRVIEYFVRRNWYPHLEVNVLSQTQISAAPKLVTDIDALALAPEITGRFQIILGDCKTLKGQSGITRALWMKGLMEYFGAKKGLILLTKDIEKEHQLTANTFDVQLFSDNDFNFYSHATADYLEPLFSSLIDIDHWDRFMEIDKKFPRLKQLCEYARTNFWNDKISNFQVRSGLSILRVLKGELDPANKLHLSLVMHHYSLMAISLNQIITEVFTRYISLKTKDDLSNDLKIIIYGGIANYEYLNELRKRSSGNTIPDKDLALPEWDTFVELVRLVFENPMNFNILPLYLKELSFCFLSTDPTKYTYAKGISEKDKHTSNFALRLSEYLNKACGLPPEFHEVYSKAIVFGEY</sequence>